<gene>
    <name evidence="1" type="ORF">S03H2_12189</name>
</gene>
<reference evidence="1" key="1">
    <citation type="journal article" date="2014" name="Front. Microbiol.">
        <title>High frequency of phylogenetically diverse reductive dehalogenase-homologous genes in deep subseafloor sedimentary metagenomes.</title>
        <authorList>
            <person name="Kawai M."/>
            <person name="Futagami T."/>
            <person name="Toyoda A."/>
            <person name="Takaki Y."/>
            <person name="Nishi S."/>
            <person name="Hori S."/>
            <person name="Arai W."/>
            <person name="Tsubouchi T."/>
            <person name="Morono Y."/>
            <person name="Uchiyama I."/>
            <person name="Ito T."/>
            <person name="Fujiyama A."/>
            <person name="Inagaki F."/>
            <person name="Takami H."/>
        </authorList>
    </citation>
    <scope>NUCLEOTIDE SEQUENCE</scope>
    <source>
        <strain evidence="1">Expedition CK06-06</strain>
    </source>
</reference>
<proteinExistence type="predicted"/>
<comment type="caution">
    <text evidence="1">The sequence shown here is derived from an EMBL/GenBank/DDBJ whole genome shotgun (WGS) entry which is preliminary data.</text>
</comment>
<organism evidence="1">
    <name type="scientific">marine sediment metagenome</name>
    <dbReference type="NCBI Taxonomy" id="412755"/>
    <lineage>
        <taxon>unclassified sequences</taxon>
        <taxon>metagenomes</taxon>
        <taxon>ecological metagenomes</taxon>
    </lineage>
</organism>
<evidence type="ECO:0000313" key="1">
    <source>
        <dbReference type="EMBL" id="GAH46006.1"/>
    </source>
</evidence>
<dbReference type="AlphaFoldDB" id="X1FK33"/>
<accession>X1FK33</accession>
<feature type="non-terminal residue" evidence="1">
    <location>
        <position position="1"/>
    </location>
</feature>
<name>X1FK33_9ZZZZ</name>
<protein>
    <recommendedName>
        <fullName evidence="2">Bacterial Ig-like domain-containing protein</fullName>
    </recommendedName>
</protein>
<dbReference type="NCBIfam" id="NF041940">
    <property type="entry name" value="choice_anch_X"/>
    <property type="match status" value="1"/>
</dbReference>
<sequence length="336" mass="36836">PDISEISLSLFDDGFSIHGDNVANDGIYTNLLTEFNEDGSYTVEITALGHNSLSEPFSRQDFKTVLVSGVPTDTMPPATTLLIGPPQYIDSLGLTYITSSTLITLSAVDNHGVGSGVALTKYKIYNSEYDSGWFDVISPASFHLLGLEDGEYDIDYYSIDNVGNIESVNTQSVYLDNCAPELIIETPYPDEGLQDGVTFSAIALDASAVDTVKFSIYCAEGNIFGPEYEKLPAQLNSEGKWVLYFDTTSLDDGLYIFEVEGTDVLGNVGYQSVPFSIQNWAVLELLPSTLNSKAGRTMPIKFSIRIVESVNPDQLFVRNEELTVKIYAIRKGIKEL</sequence>
<dbReference type="EMBL" id="BARU01006209">
    <property type="protein sequence ID" value="GAH46006.1"/>
    <property type="molecule type" value="Genomic_DNA"/>
</dbReference>
<evidence type="ECO:0008006" key="2">
    <source>
        <dbReference type="Google" id="ProtNLM"/>
    </source>
</evidence>